<dbReference type="InterPro" id="IPR023091">
    <property type="entry name" value="MetalPrtase_cat_dom_sf_prd"/>
</dbReference>
<keyword evidence="5 9" id="KW-0479">Metal-binding</keyword>
<evidence type="ECO:0000256" key="9">
    <source>
        <dbReference type="HAMAP-Rule" id="MF_00009"/>
    </source>
</evidence>
<keyword evidence="4 9" id="KW-0540">Nuclease</keyword>
<dbReference type="InterPro" id="IPR020549">
    <property type="entry name" value="YbeY_CS"/>
</dbReference>
<evidence type="ECO:0000256" key="7">
    <source>
        <dbReference type="ARBA" id="ARBA00022801"/>
    </source>
</evidence>
<dbReference type="NCBIfam" id="TIGR00043">
    <property type="entry name" value="rRNA maturation RNase YbeY"/>
    <property type="match status" value="1"/>
</dbReference>
<dbReference type="HAMAP" id="MF_00009">
    <property type="entry name" value="Endoribonucl_YbeY"/>
    <property type="match status" value="1"/>
</dbReference>
<dbReference type="AlphaFoldDB" id="A0AAJ1WRF1"/>
<dbReference type="PANTHER" id="PTHR46986:SF1">
    <property type="entry name" value="ENDORIBONUCLEASE YBEY, CHLOROPLASTIC"/>
    <property type="match status" value="1"/>
</dbReference>
<feature type="binding site" evidence="9">
    <location>
        <position position="126"/>
    </location>
    <ligand>
        <name>Zn(2+)</name>
        <dbReference type="ChEBI" id="CHEBI:29105"/>
        <note>catalytic</note>
    </ligand>
</feature>
<dbReference type="Gene3D" id="3.40.390.30">
    <property type="entry name" value="Metalloproteases ('zincins'), catalytic domain"/>
    <property type="match status" value="1"/>
</dbReference>
<evidence type="ECO:0000256" key="2">
    <source>
        <dbReference type="ARBA" id="ARBA00022517"/>
    </source>
</evidence>
<dbReference type="GO" id="GO:0008270">
    <property type="term" value="F:zinc ion binding"/>
    <property type="evidence" value="ECO:0007669"/>
    <property type="project" value="UniProtKB-UniRule"/>
</dbReference>
<evidence type="ECO:0000313" key="11">
    <source>
        <dbReference type="Proteomes" id="UP001238450"/>
    </source>
</evidence>
<sequence>MSVVIDLTVEIEVTKEQQEAIDIIDSCLQQAAKVEEIPDVQVAVTITNNQEIQEINAEHRGMDRPTDVLSFPLYEADEEWMLEEGEEAAAIGDIVISLDRAIEQATDYGHSLSREMGFLAVHGFLHLLGYDHETPEQEKEMFRSQELILDQIGLRR</sequence>
<accession>A0AAJ1WRF1</accession>
<dbReference type="InterPro" id="IPR002036">
    <property type="entry name" value="YbeY"/>
</dbReference>
<comment type="similarity">
    <text evidence="1 9">Belongs to the endoribonuclease YbeY family.</text>
</comment>
<dbReference type="PROSITE" id="PS01306">
    <property type="entry name" value="UPF0054"/>
    <property type="match status" value="1"/>
</dbReference>
<comment type="subcellular location">
    <subcellularLocation>
        <location evidence="9">Cytoplasm</location>
    </subcellularLocation>
</comment>
<keyword evidence="3 9" id="KW-0698">rRNA processing</keyword>
<dbReference type="EC" id="3.1.-.-" evidence="9"/>
<gene>
    <name evidence="9" type="primary">ybeY</name>
    <name evidence="10" type="ORF">J2Z48_000422</name>
</gene>
<dbReference type="PANTHER" id="PTHR46986">
    <property type="entry name" value="ENDORIBONUCLEASE YBEY, CHLOROPLASTIC"/>
    <property type="match status" value="1"/>
</dbReference>
<dbReference type="GO" id="GO:0004521">
    <property type="term" value="F:RNA endonuclease activity"/>
    <property type="evidence" value="ECO:0007669"/>
    <property type="project" value="UniProtKB-UniRule"/>
</dbReference>
<keyword evidence="8 9" id="KW-0862">Zinc</keyword>
<feature type="binding site" evidence="9">
    <location>
        <position position="132"/>
    </location>
    <ligand>
        <name>Zn(2+)</name>
        <dbReference type="ChEBI" id="CHEBI:29105"/>
        <note>catalytic</note>
    </ligand>
</feature>
<organism evidence="10 11">
    <name type="scientific">Croceifilum oryzae</name>
    <dbReference type="NCBI Taxonomy" id="1553429"/>
    <lineage>
        <taxon>Bacteria</taxon>
        <taxon>Bacillati</taxon>
        <taxon>Bacillota</taxon>
        <taxon>Bacilli</taxon>
        <taxon>Bacillales</taxon>
        <taxon>Thermoactinomycetaceae</taxon>
        <taxon>Croceifilum</taxon>
    </lineage>
</organism>
<keyword evidence="9" id="KW-0963">Cytoplasm</keyword>
<dbReference type="RefSeq" id="WP_307250560.1">
    <property type="nucleotide sequence ID" value="NZ_JAUSUV010000002.1"/>
</dbReference>
<dbReference type="GO" id="GO:0005737">
    <property type="term" value="C:cytoplasm"/>
    <property type="evidence" value="ECO:0007669"/>
    <property type="project" value="UniProtKB-SubCell"/>
</dbReference>
<comment type="caution">
    <text evidence="10">The sequence shown here is derived from an EMBL/GenBank/DDBJ whole genome shotgun (WGS) entry which is preliminary data.</text>
</comment>
<evidence type="ECO:0000256" key="3">
    <source>
        <dbReference type="ARBA" id="ARBA00022552"/>
    </source>
</evidence>
<name>A0AAJ1WRF1_9BACL</name>
<keyword evidence="7 9" id="KW-0378">Hydrolase</keyword>
<reference evidence="10 11" key="1">
    <citation type="submission" date="2023-07" db="EMBL/GenBank/DDBJ databases">
        <title>Genomic Encyclopedia of Type Strains, Phase IV (KMG-IV): sequencing the most valuable type-strain genomes for metagenomic binning, comparative biology and taxonomic classification.</title>
        <authorList>
            <person name="Goeker M."/>
        </authorList>
    </citation>
    <scope>NUCLEOTIDE SEQUENCE [LARGE SCALE GENOMIC DNA]</scope>
    <source>
        <strain evidence="10 11">DSM 46876</strain>
    </source>
</reference>
<dbReference type="Pfam" id="PF02130">
    <property type="entry name" value="YbeY"/>
    <property type="match status" value="1"/>
</dbReference>
<evidence type="ECO:0000256" key="6">
    <source>
        <dbReference type="ARBA" id="ARBA00022759"/>
    </source>
</evidence>
<dbReference type="Proteomes" id="UP001238450">
    <property type="component" value="Unassembled WGS sequence"/>
</dbReference>
<evidence type="ECO:0000256" key="8">
    <source>
        <dbReference type="ARBA" id="ARBA00022833"/>
    </source>
</evidence>
<evidence type="ECO:0000256" key="4">
    <source>
        <dbReference type="ARBA" id="ARBA00022722"/>
    </source>
</evidence>
<evidence type="ECO:0000313" key="10">
    <source>
        <dbReference type="EMBL" id="MDQ0416258.1"/>
    </source>
</evidence>
<dbReference type="SUPFAM" id="SSF55486">
    <property type="entry name" value="Metalloproteases ('zincins'), catalytic domain"/>
    <property type="match status" value="1"/>
</dbReference>
<evidence type="ECO:0000256" key="5">
    <source>
        <dbReference type="ARBA" id="ARBA00022723"/>
    </source>
</evidence>
<keyword evidence="2 9" id="KW-0690">Ribosome biogenesis</keyword>
<proteinExistence type="inferred from homology"/>
<feature type="binding site" evidence="9">
    <location>
        <position position="122"/>
    </location>
    <ligand>
        <name>Zn(2+)</name>
        <dbReference type="ChEBI" id="CHEBI:29105"/>
        <note>catalytic</note>
    </ligand>
</feature>
<comment type="cofactor">
    <cofactor evidence="9">
        <name>Zn(2+)</name>
        <dbReference type="ChEBI" id="CHEBI:29105"/>
    </cofactor>
    <text evidence="9">Binds 1 zinc ion.</text>
</comment>
<dbReference type="GO" id="GO:0004222">
    <property type="term" value="F:metalloendopeptidase activity"/>
    <property type="evidence" value="ECO:0007669"/>
    <property type="project" value="InterPro"/>
</dbReference>
<comment type="function">
    <text evidence="9">Single strand-specific metallo-endoribonuclease involved in late-stage 70S ribosome quality control and in maturation of the 3' terminus of the 16S rRNA.</text>
</comment>
<dbReference type="GO" id="GO:0006364">
    <property type="term" value="P:rRNA processing"/>
    <property type="evidence" value="ECO:0007669"/>
    <property type="project" value="UniProtKB-UniRule"/>
</dbReference>
<evidence type="ECO:0000256" key="1">
    <source>
        <dbReference type="ARBA" id="ARBA00010875"/>
    </source>
</evidence>
<keyword evidence="11" id="KW-1185">Reference proteome</keyword>
<protein>
    <recommendedName>
        <fullName evidence="9">Endoribonuclease YbeY</fullName>
        <ecNumber evidence="9">3.1.-.-</ecNumber>
    </recommendedName>
</protein>
<dbReference type="EMBL" id="JAUSUV010000002">
    <property type="protein sequence ID" value="MDQ0416258.1"/>
    <property type="molecule type" value="Genomic_DNA"/>
</dbReference>
<keyword evidence="6 9" id="KW-0255">Endonuclease</keyword>